<evidence type="ECO:0000313" key="3">
    <source>
        <dbReference type="Proteomes" id="UP001148189"/>
    </source>
</evidence>
<dbReference type="PANTHER" id="PTHR43377:SF1">
    <property type="entry name" value="BILIVERDIN REDUCTASE A"/>
    <property type="match status" value="1"/>
</dbReference>
<protein>
    <submittedName>
        <fullName evidence="2">Gfo/Idh/MocA family oxidoreductase</fullName>
    </submittedName>
</protein>
<reference evidence="2" key="1">
    <citation type="submission" date="2022-05" db="EMBL/GenBank/DDBJ databases">
        <title>Novel Pseudomonas spp. Isolated from a Rainbow Trout Aquaculture Facility.</title>
        <authorList>
            <person name="Testerman T."/>
            <person name="Graf J."/>
        </authorList>
    </citation>
    <scope>NUCLEOTIDE SEQUENCE</scope>
    <source>
        <strain evidence="2">ID1050</strain>
    </source>
</reference>
<proteinExistence type="predicted"/>
<accession>A0ABT5NIR5</accession>
<dbReference type="InterPro" id="IPR000683">
    <property type="entry name" value="Gfo/Idh/MocA-like_OxRdtase_N"/>
</dbReference>
<dbReference type="Pfam" id="PF01408">
    <property type="entry name" value="GFO_IDH_MocA"/>
    <property type="match status" value="1"/>
</dbReference>
<feature type="domain" description="Gfo/Idh/MocA-like oxidoreductase N-terminal" evidence="1">
    <location>
        <begin position="2"/>
        <end position="130"/>
    </location>
</feature>
<gene>
    <name evidence="2" type="ORF">M5G21_26075</name>
</gene>
<sequence>MLNFLLIGAGQLGSRHLQALALSDFADISIQVVEPSTEARKVAQERWEQVAKSKSIKSIEFLADISKVSRTVDFCIIATNASCRLQVLKELLANVSVRQLVLEKVLFQSIEQLDEASHLLSSVDTFVWVNCPRRMFPIYQELKKRLANEQTLSLQVQGNGWGLACNAIHFIDLWAMLGGEHDYVLDTSGLDVSVAESKRPGYKEVSGTLSGASGERGFFLTSTAGTEPVPLRIRIETEHFIISVSESVGKCTIQVKETGHQEVLTFSALYQSQLSHEVGRQLLASGNGRCELTPFNESASLHAPFLQGLLEFFNKQDGYAHTLCPIT</sequence>
<dbReference type="EMBL" id="JAMDHD010000049">
    <property type="protein sequence ID" value="MDD0988429.1"/>
    <property type="molecule type" value="Genomic_DNA"/>
</dbReference>
<dbReference type="Proteomes" id="UP001148189">
    <property type="component" value="Unassembled WGS sequence"/>
</dbReference>
<dbReference type="SUPFAM" id="SSF51735">
    <property type="entry name" value="NAD(P)-binding Rossmann-fold domains"/>
    <property type="match status" value="1"/>
</dbReference>
<comment type="caution">
    <text evidence="2">The sequence shown here is derived from an EMBL/GenBank/DDBJ whole genome shotgun (WGS) entry which is preliminary data.</text>
</comment>
<dbReference type="PANTHER" id="PTHR43377">
    <property type="entry name" value="BILIVERDIN REDUCTASE A"/>
    <property type="match status" value="1"/>
</dbReference>
<evidence type="ECO:0000313" key="2">
    <source>
        <dbReference type="EMBL" id="MDD0988429.1"/>
    </source>
</evidence>
<dbReference type="InterPro" id="IPR051450">
    <property type="entry name" value="Gfo/Idh/MocA_Oxidoreductases"/>
</dbReference>
<dbReference type="InterPro" id="IPR036291">
    <property type="entry name" value="NAD(P)-bd_dom_sf"/>
</dbReference>
<dbReference type="Gene3D" id="3.40.50.720">
    <property type="entry name" value="NAD(P)-binding Rossmann-like Domain"/>
    <property type="match status" value="1"/>
</dbReference>
<name>A0ABT5NIR5_9PSED</name>
<keyword evidence="3" id="KW-1185">Reference proteome</keyword>
<evidence type="ECO:0000259" key="1">
    <source>
        <dbReference type="Pfam" id="PF01408"/>
    </source>
</evidence>
<dbReference type="RefSeq" id="WP_273867709.1">
    <property type="nucleotide sequence ID" value="NZ_JAMDHD010000049.1"/>
</dbReference>
<organism evidence="2 3">
    <name type="scientific">Pseudomonas shahriarae</name>
    <dbReference type="NCBI Taxonomy" id="2745512"/>
    <lineage>
        <taxon>Bacteria</taxon>
        <taxon>Pseudomonadati</taxon>
        <taxon>Pseudomonadota</taxon>
        <taxon>Gammaproteobacteria</taxon>
        <taxon>Pseudomonadales</taxon>
        <taxon>Pseudomonadaceae</taxon>
        <taxon>Pseudomonas</taxon>
    </lineage>
</organism>